<evidence type="ECO:0000259" key="1">
    <source>
        <dbReference type="PROSITE" id="PS50404"/>
    </source>
</evidence>
<dbReference type="PANTHER" id="PTHR44051:SF8">
    <property type="entry name" value="GLUTATHIONE S-TRANSFERASE GSTA"/>
    <property type="match status" value="1"/>
</dbReference>
<accession>A0A1N7N6M1</accession>
<sequence length="203" mass="22044">MTDLLLYGHPDSGHACKVALALRLAHLPHRVETVDIWAPPETRQPAFLAANPASEVPCLMIDGVPHVQSGAILIEIAERFGVLGGGDAARMRRGLEILFWEANRIGMCVPQLLAAAKDAGDFPPDVIRWLKNRYAADCARFDLYLGQAPFLHGPEPGIGDCAVWGYTQWLDRAGLAPTGAMADWLERMRALPGMAAPEVLFPA</sequence>
<dbReference type="SUPFAM" id="SSF47616">
    <property type="entry name" value="GST C-terminal domain-like"/>
    <property type="match status" value="1"/>
</dbReference>
<dbReference type="Proteomes" id="UP000186684">
    <property type="component" value="Unassembled WGS sequence"/>
</dbReference>
<dbReference type="InterPro" id="IPR040079">
    <property type="entry name" value="Glutathione_S-Trfase"/>
</dbReference>
<dbReference type="Gene3D" id="1.20.1050.10">
    <property type="match status" value="1"/>
</dbReference>
<name>A0A1N7N6M1_9RHOB</name>
<dbReference type="PANTHER" id="PTHR44051">
    <property type="entry name" value="GLUTATHIONE S-TRANSFERASE-RELATED"/>
    <property type="match status" value="1"/>
</dbReference>
<dbReference type="SUPFAM" id="SSF52833">
    <property type="entry name" value="Thioredoxin-like"/>
    <property type="match status" value="1"/>
</dbReference>
<dbReference type="Pfam" id="PF13410">
    <property type="entry name" value="GST_C_2"/>
    <property type="match status" value="1"/>
</dbReference>
<dbReference type="GO" id="GO:0016740">
    <property type="term" value="F:transferase activity"/>
    <property type="evidence" value="ECO:0007669"/>
    <property type="project" value="UniProtKB-KW"/>
</dbReference>
<dbReference type="PROSITE" id="PS50404">
    <property type="entry name" value="GST_NTER"/>
    <property type="match status" value="1"/>
</dbReference>
<proteinExistence type="predicted"/>
<dbReference type="EMBL" id="FTOQ01000007">
    <property type="protein sequence ID" value="SIS93992.1"/>
    <property type="molecule type" value="Genomic_DNA"/>
</dbReference>
<evidence type="ECO:0000313" key="2">
    <source>
        <dbReference type="EMBL" id="SIS93992.1"/>
    </source>
</evidence>
<evidence type="ECO:0000313" key="3">
    <source>
        <dbReference type="Proteomes" id="UP000186684"/>
    </source>
</evidence>
<protein>
    <submittedName>
        <fullName evidence="2">Glutathione S-transferase</fullName>
    </submittedName>
</protein>
<dbReference type="InterPro" id="IPR036249">
    <property type="entry name" value="Thioredoxin-like_sf"/>
</dbReference>
<keyword evidence="2" id="KW-0808">Transferase</keyword>
<dbReference type="SFLD" id="SFLDS00019">
    <property type="entry name" value="Glutathione_Transferase_(cytos"/>
    <property type="match status" value="1"/>
</dbReference>
<dbReference type="InterPro" id="IPR004045">
    <property type="entry name" value="Glutathione_S-Trfase_N"/>
</dbReference>
<dbReference type="Pfam" id="PF13409">
    <property type="entry name" value="GST_N_2"/>
    <property type="match status" value="1"/>
</dbReference>
<keyword evidence="3" id="KW-1185">Reference proteome</keyword>
<feature type="domain" description="GST N-terminal" evidence="1">
    <location>
        <begin position="2"/>
        <end position="84"/>
    </location>
</feature>
<dbReference type="RefSeq" id="WP_076448374.1">
    <property type="nucleotide sequence ID" value="NZ_FTOQ01000007.1"/>
</dbReference>
<dbReference type="Gene3D" id="3.40.30.10">
    <property type="entry name" value="Glutaredoxin"/>
    <property type="match status" value="1"/>
</dbReference>
<organism evidence="2 3">
    <name type="scientific">Roseivivax lentus</name>
    <dbReference type="NCBI Taxonomy" id="633194"/>
    <lineage>
        <taxon>Bacteria</taxon>
        <taxon>Pseudomonadati</taxon>
        <taxon>Pseudomonadota</taxon>
        <taxon>Alphaproteobacteria</taxon>
        <taxon>Rhodobacterales</taxon>
        <taxon>Roseobacteraceae</taxon>
        <taxon>Roseivivax</taxon>
    </lineage>
</organism>
<dbReference type="OrthoDB" id="9810080at2"/>
<gene>
    <name evidence="2" type="ORF">SAMN05421759_10725</name>
</gene>
<dbReference type="STRING" id="633194.SAMN05421759_10725"/>
<dbReference type="AlphaFoldDB" id="A0A1N7N6M1"/>
<reference evidence="3" key="1">
    <citation type="submission" date="2017-01" db="EMBL/GenBank/DDBJ databases">
        <authorList>
            <person name="Varghese N."/>
            <person name="Submissions S."/>
        </authorList>
    </citation>
    <scope>NUCLEOTIDE SEQUENCE [LARGE SCALE GENOMIC DNA]</scope>
    <source>
        <strain evidence="3">DSM 29430</strain>
    </source>
</reference>
<dbReference type="InterPro" id="IPR036282">
    <property type="entry name" value="Glutathione-S-Trfase_C_sf"/>
</dbReference>